<name>A0A366DJE5_9NOCA</name>
<dbReference type="Proteomes" id="UP000252586">
    <property type="component" value="Unassembled WGS sequence"/>
</dbReference>
<keyword evidence="1" id="KW-1133">Transmembrane helix</keyword>
<feature type="transmembrane region" description="Helical" evidence="1">
    <location>
        <begin position="40"/>
        <end position="63"/>
    </location>
</feature>
<accession>A0A366DJE5</accession>
<sequence length="114" mass="12291">MDRTTHHRHGPAGRTGDLNEALLRVSAPVRRRWRRFRADLVDAAKLAVLGALLLGFAGLAVLSGGYLLVGSGIEALAQWMPHWLATLTCALVLLLTSAVSAGLGLLAMSRIRRR</sequence>
<gene>
    <name evidence="2" type="ORF">DFR74_107122</name>
</gene>
<comment type="caution">
    <text evidence="2">The sequence shown here is derived from an EMBL/GenBank/DDBJ whole genome shotgun (WGS) entry which is preliminary data.</text>
</comment>
<evidence type="ECO:0000313" key="3">
    <source>
        <dbReference type="Proteomes" id="UP000252586"/>
    </source>
</evidence>
<dbReference type="Pfam" id="PF07332">
    <property type="entry name" value="Phage_holin_3_6"/>
    <property type="match status" value="1"/>
</dbReference>
<organism evidence="2 3">
    <name type="scientific">Nocardia puris</name>
    <dbReference type="NCBI Taxonomy" id="208602"/>
    <lineage>
        <taxon>Bacteria</taxon>
        <taxon>Bacillati</taxon>
        <taxon>Actinomycetota</taxon>
        <taxon>Actinomycetes</taxon>
        <taxon>Mycobacteriales</taxon>
        <taxon>Nocardiaceae</taxon>
        <taxon>Nocardia</taxon>
    </lineage>
</organism>
<keyword evidence="1" id="KW-0812">Transmembrane</keyword>
<dbReference type="STRING" id="1210090.GCA_001613185_02035"/>
<dbReference type="EMBL" id="QNRE01000007">
    <property type="protein sequence ID" value="RBO89444.1"/>
    <property type="molecule type" value="Genomic_DNA"/>
</dbReference>
<dbReference type="RefSeq" id="WP_084537468.1">
    <property type="nucleotide sequence ID" value="NZ_CP107943.1"/>
</dbReference>
<dbReference type="InterPro" id="IPR009937">
    <property type="entry name" value="Phage_holin_3_6"/>
</dbReference>
<feature type="transmembrane region" description="Helical" evidence="1">
    <location>
        <begin position="83"/>
        <end position="108"/>
    </location>
</feature>
<evidence type="ECO:0000256" key="1">
    <source>
        <dbReference type="SAM" id="Phobius"/>
    </source>
</evidence>
<reference evidence="2 3" key="1">
    <citation type="submission" date="2018-06" db="EMBL/GenBank/DDBJ databases">
        <title>Genomic Encyclopedia of Type Strains, Phase IV (KMG-IV): sequencing the most valuable type-strain genomes for metagenomic binning, comparative biology and taxonomic classification.</title>
        <authorList>
            <person name="Goeker M."/>
        </authorList>
    </citation>
    <scope>NUCLEOTIDE SEQUENCE [LARGE SCALE GENOMIC DNA]</scope>
    <source>
        <strain evidence="2 3">DSM 44599</strain>
    </source>
</reference>
<dbReference type="AlphaFoldDB" id="A0A366DJE5"/>
<proteinExistence type="predicted"/>
<keyword evidence="1" id="KW-0472">Membrane</keyword>
<evidence type="ECO:0000313" key="2">
    <source>
        <dbReference type="EMBL" id="RBO89444.1"/>
    </source>
</evidence>
<protein>
    <submittedName>
        <fullName evidence="2">Putative superfamily III holin-X</fullName>
    </submittedName>
</protein>
<keyword evidence="3" id="KW-1185">Reference proteome</keyword>